<dbReference type="AlphaFoldDB" id="A0ABD0K928"/>
<dbReference type="Proteomes" id="UP001519460">
    <property type="component" value="Unassembled WGS sequence"/>
</dbReference>
<evidence type="ECO:0000313" key="1">
    <source>
        <dbReference type="EMBL" id="KAK7483573.1"/>
    </source>
</evidence>
<reference evidence="1 2" key="1">
    <citation type="journal article" date="2023" name="Sci. Data">
        <title>Genome assembly of the Korean intertidal mud-creeper Batillaria attramentaria.</title>
        <authorList>
            <person name="Patra A.K."/>
            <person name="Ho P.T."/>
            <person name="Jun S."/>
            <person name="Lee S.J."/>
            <person name="Kim Y."/>
            <person name="Won Y.J."/>
        </authorList>
    </citation>
    <scope>NUCLEOTIDE SEQUENCE [LARGE SCALE GENOMIC DNA]</scope>
    <source>
        <strain evidence="1">Wonlab-2016</strain>
    </source>
</reference>
<dbReference type="EMBL" id="JACVVK020000225">
    <property type="protein sequence ID" value="KAK7483573.1"/>
    <property type="molecule type" value="Genomic_DNA"/>
</dbReference>
<organism evidence="1 2">
    <name type="scientific">Batillaria attramentaria</name>
    <dbReference type="NCBI Taxonomy" id="370345"/>
    <lineage>
        <taxon>Eukaryota</taxon>
        <taxon>Metazoa</taxon>
        <taxon>Spiralia</taxon>
        <taxon>Lophotrochozoa</taxon>
        <taxon>Mollusca</taxon>
        <taxon>Gastropoda</taxon>
        <taxon>Caenogastropoda</taxon>
        <taxon>Sorbeoconcha</taxon>
        <taxon>Cerithioidea</taxon>
        <taxon>Batillariidae</taxon>
        <taxon>Batillaria</taxon>
    </lineage>
</organism>
<keyword evidence="2" id="KW-1185">Reference proteome</keyword>
<gene>
    <name evidence="1" type="ORF">BaRGS_00025247</name>
</gene>
<sequence>MIPLSTSLSLPCDFYEPGSNLRPLEMGRLESSPLNQPCRSRLRQFSYFFIDLLAMLNRRTGLNLSPCRTLCLLILSAVTSSCEEGNLSAYWGTLLYLGHAVRLHNPGRARI</sequence>
<proteinExistence type="predicted"/>
<evidence type="ECO:0000313" key="2">
    <source>
        <dbReference type="Proteomes" id="UP001519460"/>
    </source>
</evidence>
<accession>A0ABD0K928</accession>
<protein>
    <submittedName>
        <fullName evidence="1">Uncharacterized protein</fullName>
    </submittedName>
</protein>
<name>A0ABD0K928_9CAEN</name>
<comment type="caution">
    <text evidence="1">The sequence shown here is derived from an EMBL/GenBank/DDBJ whole genome shotgun (WGS) entry which is preliminary data.</text>
</comment>